<evidence type="ECO:0000259" key="1">
    <source>
        <dbReference type="Pfam" id="PF00199"/>
    </source>
</evidence>
<comment type="caution">
    <text evidence="2">The sequence shown here is derived from an EMBL/GenBank/DDBJ whole genome shotgun (WGS) entry which is preliminary data.</text>
</comment>
<dbReference type="SUPFAM" id="SSF56634">
    <property type="entry name" value="Heme-dependent catalase-like"/>
    <property type="match status" value="1"/>
</dbReference>
<proteinExistence type="predicted"/>
<protein>
    <submittedName>
        <fullName evidence="2">Catalase family protein</fullName>
    </submittedName>
</protein>
<keyword evidence="3" id="KW-1185">Reference proteome</keyword>
<feature type="domain" description="Catalase core" evidence="1">
    <location>
        <begin position="52"/>
        <end position="300"/>
    </location>
</feature>
<dbReference type="Gene3D" id="2.40.180.10">
    <property type="entry name" value="Catalase core domain"/>
    <property type="match status" value="1"/>
</dbReference>
<dbReference type="Pfam" id="PF00199">
    <property type="entry name" value="Catalase"/>
    <property type="match status" value="1"/>
</dbReference>
<accession>A0ABN1LCR6</accession>
<dbReference type="InterPro" id="IPR011614">
    <property type="entry name" value="Catalase_core"/>
</dbReference>
<name>A0ABN1LCR6_9ALTE</name>
<dbReference type="EMBL" id="BAAAFD010000001">
    <property type="protein sequence ID" value="GAA0852841.1"/>
    <property type="molecule type" value="Genomic_DNA"/>
</dbReference>
<sequence length="332" mass="38070">MLGYASFSDAQQLGQESLQGNEQQLAQEMLKLITQVSLERDPSGPVKRLNQVKTQGCFNGSFTVRNDIPEHFKQGLFAHARRYPVYARFANASTMDDSEKDLRGLSLRVFDVQGLPVWGVQGRQDFLMNSYPVLFAQSPEVFYQFIQAQHDDGLVGFFLNPFDSHLKALRILLQARERPNSVFDIRYWSTTAYRLGRDELAVKYSVKPCSDYTSSEPNEYSADYLRQAMKKHLTKTPVCFEFMLQQQSDATAMPIEDATVEWDEEVSPFVTVADIEFTQQDFSSDEALSRCENASFNPWQSLAEHRPLGRINQVRKLIYQQMAALRRARSNL</sequence>
<evidence type="ECO:0000313" key="3">
    <source>
        <dbReference type="Proteomes" id="UP001500359"/>
    </source>
</evidence>
<dbReference type="PANTHER" id="PTHR36195">
    <property type="entry name" value="DOMAIN PROTEIN, PUTATIVE (AFU_ORTHOLOGUE AFUA_5G01990)-RELATED-RELATED"/>
    <property type="match status" value="1"/>
</dbReference>
<organism evidence="2 3">
    <name type="scientific">Aliiglaciecola litoralis</name>
    <dbReference type="NCBI Taxonomy" id="582857"/>
    <lineage>
        <taxon>Bacteria</taxon>
        <taxon>Pseudomonadati</taxon>
        <taxon>Pseudomonadota</taxon>
        <taxon>Gammaproteobacteria</taxon>
        <taxon>Alteromonadales</taxon>
        <taxon>Alteromonadaceae</taxon>
        <taxon>Aliiglaciecola</taxon>
    </lineage>
</organism>
<dbReference type="InterPro" id="IPR020835">
    <property type="entry name" value="Catalase_sf"/>
</dbReference>
<dbReference type="Proteomes" id="UP001500359">
    <property type="component" value="Unassembled WGS sequence"/>
</dbReference>
<reference evidence="2 3" key="1">
    <citation type="journal article" date="2019" name="Int. J. Syst. Evol. Microbiol.">
        <title>The Global Catalogue of Microorganisms (GCM) 10K type strain sequencing project: providing services to taxonomists for standard genome sequencing and annotation.</title>
        <authorList>
            <consortium name="The Broad Institute Genomics Platform"/>
            <consortium name="The Broad Institute Genome Sequencing Center for Infectious Disease"/>
            <person name="Wu L."/>
            <person name="Ma J."/>
        </authorList>
    </citation>
    <scope>NUCLEOTIDE SEQUENCE [LARGE SCALE GENOMIC DNA]</scope>
    <source>
        <strain evidence="2 3">JCM 15896</strain>
    </source>
</reference>
<dbReference type="PANTHER" id="PTHR36195:SF4">
    <property type="entry name" value="DOMAIN PROTEIN, PUTATIVE (AFU_ORTHOLOGUE AFUA_5G01990)-RELATED"/>
    <property type="match status" value="1"/>
</dbReference>
<gene>
    <name evidence="2" type="ORF">GCM10009114_04060</name>
</gene>
<evidence type="ECO:0000313" key="2">
    <source>
        <dbReference type="EMBL" id="GAA0852841.1"/>
    </source>
</evidence>